<sequence>MTENQNYTKNNLFEKHASGLIIVKSVNSNFNADFSGTPRRLPDEKGTIYATDKSLKYCIRKYILDNEPSSKIFVWRRRNDNLDPMTIEENYYALFNSSKKNGKEDYKKIVKNLLSCIDVRMFGVTFTPKSNSNLSSLSITGPIQISYGINAIEENVHYINQILSPYRDDKEKQQAKHTTIGEESKALEIHYIFDFIVNPNTLKSNFILQKLEEKEQYLLSNSDVNIFKEAARLGVHNVNSTTKIGSETECFIYIEYDEPICLQNLKHFIDFENTKENGKTRIKINRLLDYIKENKKALSPNNTIKIEVYFDPAKTEIEKGRISEETEHITLELKNLLTGHNLNS</sequence>
<protein>
    <submittedName>
        <fullName evidence="1">Type I CRISPR-associated protein Cas7</fullName>
    </submittedName>
</protein>
<dbReference type="EMBL" id="CP084167">
    <property type="protein sequence ID" value="UJG43465.1"/>
    <property type="molecule type" value="Genomic_DNA"/>
</dbReference>
<dbReference type="InterPro" id="IPR006482">
    <property type="entry name" value="Cas7_Csh2/Csh2"/>
</dbReference>
<dbReference type="AlphaFoldDB" id="A0A9Y1FNI1"/>
<evidence type="ECO:0000313" key="1">
    <source>
        <dbReference type="EMBL" id="UJG43465.1"/>
    </source>
</evidence>
<dbReference type="GO" id="GO:0043571">
    <property type="term" value="P:maintenance of CRISPR repeat elements"/>
    <property type="evidence" value="ECO:0007669"/>
    <property type="project" value="InterPro"/>
</dbReference>
<reference evidence="1" key="1">
    <citation type="journal article" date="2022" name="Nat. Microbiol.">
        <title>Unique mobile elements and scalable gene flow at the prokaryote-eukaryote boundary revealed by circularized Asgard archaea genomes.</title>
        <authorList>
            <person name="Wu F."/>
            <person name="Speth D.R."/>
            <person name="Philosof A."/>
            <person name="Cremiere A."/>
            <person name="Narayanan A."/>
            <person name="Barco R.A."/>
            <person name="Connon S.A."/>
            <person name="Amend J.P."/>
            <person name="Antoshechkin I.A."/>
            <person name="Orphan V.J."/>
        </authorList>
    </citation>
    <scope>NUCLEOTIDE SEQUENCE</scope>
    <source>
        <strain evidence="1">PR6</strain>
    </source>
</reference>
<gene>
    <name evidence="1" type="ORF">K9W46_13985</name>
</gene>
<organism evidence="1">
    <name type="scientific">Candidatus Heimdallarchaeum endolithica</name>
    <dbReference type="NCBI Taxonomy" id="2876572"/>
    <lineage>
        <taxon>Archaea</taxon>
        <taxon>Promethearchaeati</taxon>
        <taxon>Candidatus Heimdallarchaeota</taxon>
        <taxon>Candidatus Heimdallarchaeia (ex Rinke et al. 2021) (nom. nud.)</taxon>
        <taxon>Candidatus Heimdallarchaeales</taxon>
        <taxon>Candidatus Heimdallarchaeaceae</taxon>
        <taxon>Candidatus Heimdallarchaeum</taxon>
    </lineage>
</organism>
<proteinExistence type="predicted"/>
<dbReference type="Proteomes" id="UP001200513">
    <property type="component" value="Chromosome"/>
</dbReference>
<name>A0A9Y1FNI1_9ARCH</name>
<dbReference type="Pfam" id="PF05107">
    <property type="entry name" value="Cas_Cas7"/>
    <property type="match status" value="1"/>
</dbReference>
<accession>A0A9Y1FNI1</accession>